<protein>
    <submittedName>
        <fullName evidence="1">Uncharacterized protein</fullName>
    </submittedName>
</protein>
<dbReference type="Proteomes" id="UP000663881">
    <property type="component" value="Unassembled WGS sequence"/>
</dbReference>
<feature type="non-terminal residue" evidence="1">
    <location>
        <position position="1"/>
    </location>
</feature>
<name>A0A820TFR1_9BILA</name>
<evidence type="ECO:0000313" key="1">
    <source>
        <dbReference type="EMBL" id="CAF4471326.1"/>
    </source>
</evidence>
<proteinExistence type="predicted"/>
<dbReference type="AlphaFoldDB" id="A0A820TFR1"/>
<gene>
    <name evidence="1" type="ORF">OKA104_LOCUS55252</name>
</gene>
<comment type="caution">
    <text evidence="1">The sequence shown here is derived from an EMBL/GenBank/DDBJ whole genome shotgun (WGS) entry which is preliminary data.</text>
</comment>
<dbReference type="EMBL" id="CAJOAY010038629">
    <property type="protein sequence ID" value="CAF4471326.1"/>
    <property type="molecule type" value="Genomic_DNA"/>
</dbReference>
<evidence type="ECO:0000313" key="2">
    <source>
        <dbReference type="Proteomes" id="UP000663881"/>
    </source>
</evidence>
<accession>A0A820TFR1</accession>
<reference evidence="1" key="1">
    <citation type="submission" date="2021-02" db="EMBL/GenBank/DDBJ databases">
        <authorList>
            <person name="Nowell W R."/>
        </authorList>
    </citation>
    <scope>NUCLEOTIDE SEQUENCE</scope>
</reference>
<organism evidence="1 2">
    <name type="scientific">Adineta steineri</name>
    <dbReference type="NCBI Taxonomy" id="433720"/>
    <lineage>
        <taxon>Eukaryota</taxon>
        <taxon>Metazoa</taxon>
        <taxon>Spiralia</taxon>
        <taxon>Gnathifera</taxon>
        <taxon>Rotifera</taxon>
        <taxon>Eurotatoria</taxon>
        <taxon>Bdelloidea</taxon>
        <taxon>Adinetida</taxon>
        <taxon>Adinetidae</taxon>
        <taxon>Adineta</taxon>
    </lineage>
</organism>
<sequence length="27" mass="2911">AVPTISRSVPSRTRRALSIGHFGISNM</sequence>